<dbReference type="InterPro" id="IPR023494">
    <property type="entry name" value="Cyt_c_bgen_Ccs1/CcsB/ResB"/>
</dbReference>
<evidence type="ECO:0000256" key="3">
    <source>
        <dbReference type="ARBA" id="ARBA00022748"/>
    </source>
</evidence>
<evidence type="ECO:0000313" key="8">
    <source>
        <dbReference type="EMBL" id="SHK02142.1"/>
    </source>
</evidence>
<dbReference type="GO" id="GO:0016020">
    <property type="term" value="C:membrane"/>
    <property type="evidence" value="ECO:0007669"/>
    <property type="project" value="UniProtKB-SubCell"/>
</dbReference>
<evidence type="ECO:0000256" key="2">
    <source>
        <dbReference type="ARBA" id="ARBA00022692"/>
    </source>
</evidence>
<evidence type="ECO:0000256" key="4">
    <source>
        <dbReference type="ARBA" id="ARBA00022989"/>
    </source>
</evidence>
<dbReference type="RefSeq" id="WP_072910624.1">
    <property type="nucleotide sequence ID" value="NZ_FRAR01000005.1"/>
</dbReference>
<dbReference type="PANTHER" id="PTHR31566:SF5">
    <property type="entry name" value="RESB-LIKE DOMAIN-CONTAINING PROTEIN"/>
    <property type="match status" value="1"/>
</dbReference>
<reference evidence="9" key="1">
    <citation type="submission" date="2016-11" db="EMBL/GenBank/DDBJ databases">
        <authorList>
            <person name="Varghese N."/>
            <person name="Submissions S."/>
        </authorList>
    </citation>
    <scope>NUCLEOTIDE SEQUENCE [LARGE SCALE GENOMIC DNA]</scope>
    <source>
        <strain evidence="9">DSM 10349</strain>
    </source>
</reference>
<dbReference type="PANTHER" id="PTHR31566">
    <property type="entry name" value="CYTOCHROME C BIOGENESIS PROTEIN CCS1, CHLOROPLASTIC"/>
    <property type="match status" value="1"/>
</dbReference>
<keyword evidence="2 6" id="KW-0812">Transmembrane</keyword>
<accession>A0A1M6P2Q1</accession>
<evidence type="ECO:0000259" key="7">
    <source>
        <dbReference type="Pfam" id="PF05140"/>
    </source>
</evidence>
<proteinExistence type="predicted"/>
<dbReference type="Pfam" id="PF05140">
    <property type="entry name" value="ResB"/>
    <property type="match status" value="2"/>
</dbReference>
<feature type="domain" description="ResB-like" evidence="7">
    <location>
        <begin position="102"/>
        <end position="331"/>
    </location>
</feature>
<keyword evidence="3" id="KW-0201">Cytochrome c-type biogenesis</keyword>
<feature type="domain" description="ResB-like" evidence="7">
    <location>
        <begin position="22"/>
        <end position="98"/>
    </location>
</feature>
<dbReference type="EMBL" id="FRAR01000005">
    <property type="protein sequence ID" value="SHK02142.1"/>
    <property type="molecule type" value="Genomic_DNA"/>
</dbReference>
<evidence type="ECO:0000256" key="1">
    <source>
        <dbReference type="ARBA" id="ARBA00004141"/>
    </source>
</evidence>
<sequence>MNDKQFHVGPEGKGILRSLSSMKTGLVLLLLLGAVSSLGSLIPQGEQVSFYRAHYGELLGSFLLLLSFDKLYSSWWFILLGVIFACNILLCSMQRVKNVKNLRSAGSVLLHFSILVVFAGSLLSGMAGKSAYIEIDVADTADLSTIGFPGYHLTVKDFKIDYYDTWEPKQYTSSVLLLDAKGNRIVDEISVNHPLKTEGLTIYQNSYGWMTKGRIIGEKGDQPFELINGEELKLANGLILKILFVPDFDPLSGNLQSKTPLPNNPHLACALIKGEQLLDVQIISQGDTQKIEDVTIAFDGYRYYTGLEVKKDPGVKVVYGGFFLMLLGLACRYLTPPPGTKVSEVVQ</sequence>
<dbReference type="GO" id="GO:0017004">
    <property type="term" value="P:cytochrome complex assembly"/>
    <property type="evidence" value="ECO:0007669"/>
    <property type="project" value="UniProtKB-KW"/>
</dbReference>
<keyword evidence="9" id="KW-1185">Reference proteome</keyword>
<dbReference type="AlphaFoldDB" id="A0A1M6P2Q1"/>
<feature type="transmembrane region" description="Helical" evidence="6">
    <location>
        <begin position="75"/>
        <end position="96"/>
    </location>
</feature>
<gene>
    <name evidence="8" type="ORF">SAMN02745123_00418</name>
</gene>
<keyword evidence="5 6" id="KW-0472">Membrane</keyword>
<feature type="transmembrane region" description="Helical" evidence="6">
    <location>
        <begin position="108"/>
        <end position="127"/>
    </location>
</feature>
<keyword evidence="4 6" id="KW-1133">Transmembrane helix</keyword>
<dbReference type="Proteomes" id="UP000183997">
    <property type="component" value="Unassembled WGS sequence"/>
</dbReference>
<organism evidence="8 9">
    <name type="scientific">Desulforamulus aeronauticus DSM 10349</name>
    <dbReference type="NCBI Taxonomy" id="1121421"/>
    <lineage>
        <taxon>Bacteria</taxon>
        <taxon>Bacillati</taxon>
        <taxon>Bacillota</taxon>
        <taxon>Clostridia</taxon>
        <taxon>Eubacteriales</taxon>
        <taxon>Peptococcaceae</taxon>
        <taxon>Desulforamulus</taxon>
    </lineage>
</organism>
<evidence type="ECO:0000256" key="6">
    <source>
        <dbReference type="SAM" id="Phobius"/>
    </source>
</evidence>
<dbReference type="STRING" id="1121421.SAMN02745123_00418"/>
<name>A0A1M6P2Q1_9FIRM</name>
<evidence type="ECO:0000313" key="9">
    <source>
        <dbReference type="Proteomes" id="UP000183997"/>
    </source>
</evidence>
<comment type="subcellular location">
    <subcellularLocation>
        <location evidence="1">Membrane</location>
        <topology evidence="1">Multi-pass membrane protein</topology>
    </subcellularLocation>
</comment>
<evidence type="ECO:0000256" key="5">
    <source>
        <dbReference type="ARBA" id="ARBA00023136"/>
    </source>
</evidence>
<dbReference type="InterPro" id="IPR007816">
    <property type="entry name" value="ResB-like_domain"/>
</dbReference>
<protein>
    <submittedName>
        <fullName evidence="8">Cytochrome c biogenesis protein</fullName>
    </submittedName>
</protein>
<dbReference type="OrthoDB" id="9770923at2"/>